<evidence type="ECO:0000256" key="4">
    <source>
        <dbReference type="ARBA" id="ARBA00023163"/>
    </source>
</evidence>
<dbReference type="RefSeq" id="WP_239169912.1">
    <property type="nucleotide sequence ID" value="NZ_BONA01000029.1"/>
</dbReference>
<reference evidence="6 7" key="1">
    <citation type="submission" date="2018-05" db="EMBL/GenBank/DDBJ databases">
        <title>Genomic Encyclopedia of Archaeal and Bacterial Type Strains, Phase II (KMG-II): from individual species to whole genera.</title>
        <authorList>
            <person name="Goeker M."/>
        </authorList>
    </citation>
    <scope>NUCLEOTIDE SEQUENCE [LARGE SCALE GENOMIC DNA]</scope>
    <source>
        <strain evidence="6 7">DSM 45184</strain>
    </source>
</reference>
<keyword evidence="4" id="KW-0804">Transcription</keyword>
<keyword evidence="1" id="KW-0805">Transcription regulation</keyword>
<gene>
    <name evidence="6" type="ORF">BC793_112100</name>
</gene>
<keyword evidence="7" id="KW-1185">Reference proteome</keyword>
<dbReference type="GO" id="GO:0003700">
    <property type="term" value="F:DNA-binding transcription factor activity"/>
    <property type="evidence" value="ECO:0007669"/>
    <property type="project" value="InterPro"/>
</dbReference>
<evidence type="ECO:0000256" key="2">
    <source>
        <dbReference type="ARBA" id="ARBA00023125"/>
    </source>
</evidence>
<keyword evidence="2 6" id="KW-0238">DNA-binding</keyword>
<comment type="caution">
    <text evidence="6">The sequence shown here is derived from an EMBL/GenBank/DDBJ whole genome shotgun (WGS) entry which is preliminary data.</text>
</comment>
<evidence type="ECO:0000256" key="3">
    <source>
        <dbReference type="ARBA" id="ARBA00023159"/>
    </source>
</evidence>
<feature type="domain" description="HTH araC/xylS-type" evidence="5">
    <location>
        <begin position="161"/>
        <end position="258"/>
    </location>
</feature>
<dbReference type="PROSITE" id="PS00041">
    <property type="entry name" value="HTH_ARAC_FAMILY_1"/>
    <property type="match status" value="1"/>
</dbReference>
<proteinExistence type="predicted"/>
<dbReference type="Proteomes" id="UP000245697">
    <property type="component" value="Unassembled WGS sequence"/>
</dbReference>
<evidence type="ECO:0000313" key="7">
    <source>
        <dbReference type="Proteomes" id="UP000245697"/>
    </source>
</evidence>
<dbReference type="SUPFAM" id="SSF46689">
    <property type="entry name" value="Homeodomain-like"/>
    <property type="match status" value="2"/>
</dbReference>
<dbReference type="EMBL" id="QGGR01000012">
    <property type="protein sequence ID" value="PWK44225.1"/>
    <property type="molecule type" value="Genomic_DNA"/>
</dbReference>
<dbReference type="InterPro" id="IPR003313">
    <property type="entry name" value="AraC-bd"/>
</dbReference>
<name>A0A316F8Z9_9ACTN</name>
<dbReference type="InterPro" id="IPR037923">
    <property type="entry name" value="HTH-like"/>
</dbReference>
<keyword evidence="3" id="KW-0010">Activator</keyword>
<dbReference type="InterPro" id="IPR018060">
    <property type="entry name" value="HTH_AraC"/>
</dbReference>
<accession>A0A316F8Z9</accession>
<organism evidence="6 7">
    <name type="scientific">Actinoplanes xinjiangensis</name>
    <dbReference type="NCBI Taxonomy" id="512350"/>
    <lineage>
        <taxon>Bacteria</taxon>
        <taxon>Bacillati</taxon>
        <taxon>Actinomycetota</taxon>
        <taxon>Actinomycetes</taxon>
        <taxon>Micromonosporales</taxon>
        <taxon>Micromonosporaceae</taxon>
        <taxon>Actinoplanes</taxon>
    </lineage>
</organism>
<dbReference type="AlphaFoldDB" id="A0A316F8Z9"/>
<dbReference type="Gene3D" id="1.10.10.60">
    <property type="entry name" value="Homeodomain-like"/>
    <property type="match status" value="2"/>
</dbReference>
<sequence>MHRLEAWRPPLHGVTEVLHAHFDDHAYPMHAHDTWAVLLVDDGAVRYDLDRHERGAYGDLITVLPPHVPHNGTSARPGGFRKRVLYLDRDQLPAHLIGASVDTPAITDRALHQAISRVHRLVRTPEDVPAAEDLLALALARLRTHLGEPPGARPPGRATAHALRDLLEAHIVDGMPLSTAAATLHFDPAHLVRSFRREFGMAPHQYLISRRVDVARRLILTGRPLGAVATGSGFHDQPHLHRHFKRILGISPGRYAATAAPSSRAPASPAT</sequence>
<dbReference type="GO" id="GO:0043565">
    <property type="term" value="F:sequence-specific DNA binding"/>
    <property type="evidence" value="ECO:0007669"/>
    <property type="project" value="InterPro"/>
</dbReference>
<dbReference type="InterPro" id="IPR050204">
    <property type="entry name" value="AraC_XylS_family_regulators"/>
</dbReference>
<dbReference type="InterPro" id="IPR009057">
    <property type="entry name" value="Homeodomain-like_sf"/>
</dbReference>
<protein>
    <submittedName>
        <fullName evidence="6">AraC-like DNA-binding protein</fullName>
    </submittedName>
</protein>
<dbReference type="SUPFAM" id="SSF51215">
    <property type="entry name" value="Regulatory protein AraC"/>
    <property type="match status" value="1"/>
</dbReference>
<dbReference type="PROSITE" id="PS01124">
    <property type="entry name" value="HTH_ARAC_FAMILY_2"/>
    <property type="match status" value="1"/>
</dbReference>
<dbReference type="PANTHER" id="PTHR46796:SF2">
    <property type="entry name" value="TRANSCRIPTIONAL REGULATORY PROTEIN"/>
    <property type="match status" value="1"/>
</dbReference>
<dbReference type="Pfam" id="PF12833">
    <property type="entry name" value="HTH_18"/>
    <property type="match status" value="1"/>
</dbReference>
<dbReference type="SMART" id="SM00342">
    <property type="entry name" value="HTH_ARAC"/>
    <property type="match status" value="1"/>
</dbReference>
<evidence type="ECO:0000256" key="1">
    <source>
        <dbReference type="ARBA" id="ARBA00023015"/>
    </source>
</evidence>
<dbReference type="Pfam" id="PF02311">
    <property type="entry name" value="AraC_binding"/>
    <property type="match status" value="1"/>
</dbReference>
<evidence type="ECO:0000313" key="6">
    <source>
        <dbReference type="EMBL" id="PWK44225.1"/>
    </source>
</evidence>
<dbReference type="PANTHER" id="PTHR46796">
    <property type="entry name" value="HTH-TYPE TRANSCRIPTIONAL ACTIVATOR RHAS-RELATED"/>
    <property type="match status" value="1"/>
</dbReference>
<dbReference type="InterPro" id="IPR018062">
    <property type="entry name" value="HTH_AraC-typ_CS"/>
</dbReference>
<evidence type="ECO:0000259" key="5">
    <source>
        <dbReference type="PROSITE" id="PS01124"/>
    </source>
</evidence>